<name>A0A6J1DK51_MOMCH</name>
<dbReference type="GeneID" id="111021845"/>
<evidence type="ECO:0000256" key="1">
    <source>
        <dbReference type="ARBA" id="ARBA00022864"/>
    </source>
</evidence>
<dbReference type="GO" id="GO:0005829">
    <property type="term" value="C:cytosol"/>
    <property type="evidence" value="ECO:0007669"/>
    <property type="project" value="UniProtKB-SubCell"/>
</dbReference>
<sequence>MTKTSLHQQIATMRQSFFDEEILGEHFVQVEKLDDDNPHFLEKVLTSYFRESSEAIAILDQALEKPFCNLMNLERPIYKLKGSSASIGAIKVCKEVNHAIECCRERNMEGVKAAMERVKNEHNILRSKLEPYFQMLRQAGPSERADRPK</sequence>
<accession>A0A6J1DK51</accession>
<dbReference type="InterPro" id="IPR036641">
    <property type="entry name" value="HPT_dom_sf"/>
</dbReference>
<dbReference type="GO" id="GO:0000160">
    <property type="term" value="P:phosphorelay signal transduction system"/>
    <property type="evidence" value="ECO:0007669"/>
    <property type="project" value="UniProtKB-UniRule"/>
</dbReference>
<evidence type="ECO:0000313" key="6">
    <source>
        <dbReference type="RefSeq" id="XP_022154625.1"/>
    </source>
</evidence>
<evidence type="ECO:0000259" key="4">
    <source>
        <dbReference type="Pfam" id="PF01627"/>
    </source>
</evidence>
<dbReference type="PANTHER" id="PTHR28242:SF41">
    <property type="entry name" value="HISTIDINE CONTAINING PHOSPHOTRANSFER PROTEIN"/>
    <property type="match status" value="1"/>
</dbReference>
<dbReference type="AlphaFoldDB" id="A0A6J1DK51"/>
<protein>
    <recommendedName>
        <fullName evidence="3">Histidine-containing phosphotransfer protein</fullName>
    </recommendedName>
</protein>
<evidence type="ECO:0000256" key="3">
    <source>
        <dbReference type="RuleBase" id="RU369004"/>
    </source>
</evidence>
<organism evidence="5 6">
    <name type="scientific">Momordica charantia</name>
    <name type="common">Bitter gourd</name>
    <name type="synonym">Balsam pear</name>
    <dbReference type="NCBI Taxonomy" id="3673"/>
    <lineage>
        <taxon>Eukaryota</taxon>
        <taxon>Viridiplantae</taxon>
        <taxon>Streptophyta</taxon>
        <taxon>Embryophyta</taxon>
        <taxon>Tracheophyta</taxon>
        <taxon>Spermatophyta</taxon>
        <taxon>Magnoliopsida</taxon>
        <taxon>eudicotyledons</taxon>
        <taxon>Gunneridae</taxon>
        <taxon>Pentapetalae</taxon>
        <taxon>rosids</taxon>
        <taxon>fabids</taxon>
        <taxon>Cucurbitales</taxon>
        <taxon>Cucurbitaceae</taxon>
        <taxon>Momordiceae</taxon>
        <taxon>Momordica</taxon>
    </lineage>
</organism>
<dbReference type="Pfam" id="PF01627">
    <property type="entry name" value="Hpt"/>
    <property type="match status" value="1"/>
</dbReference>
<dbReference type="KEGG" id="mcha:111021845"/>
<evidence type="ECO:0000256" key="2">
    <source>
        <dbReference type="ARBA" id="ARBA00023012"/>
    </source>
</evidence>
<dbReference type="PANTHER" id="PTHR28242">
    <property type="entry name" value="PHOSPHORELAY INTERMEDIATE PROTEIN YPD1"/>
    <property type="match status" value="1"/>
</dbReference>
<dbReference type="OrthoDB" id="1673781at2759"/>
<dbReference type="InterPro" id="IPR008207">
    <property type="entry name" value="Sig_transdc_His_kin_Hpt_dom"/>
</dbReference>
<dbReference type="Gene3D" id="1.20.120.160">
    <property type="entry name" value="HPT domain"/>
    <property type="match status" value="1"/>
</dbReference>
<keyword evidence="5" id="KW-1185">Reference proteome</keyword>
<keyword evidence="1 3" id="KW-0932">Cytokinin signaling pathway</keyword>
<dbReference type="InterPro" id="IPR045871">
    <property type="entry name" value="AHP1-5/YPD1"/>
</dbReference>
<keyword evidence="2 3" id="KW-0902">Two-component regulatory system</keyword>
<reference evidence="6" key="1">
    <citation type="submission" date="2025-08" db="UniProtKB">
        <authorList>
            <consortium name="RefSeq"/>
        </authorList>
    </citation>
    <scope>IDENTIFICATION</scope>
    <source>
        <strain evidence="6">OHB3-1</strain>
    </source>
</reference>
<feature type="domain" description="HPt" evidence="4">
    <location>
        <begin position="44"/>
        <end position="126"/>
    </location>
</feature>
<gene>
    <name evidence="6" type="primary">LOC111021845</name>
</gene>
<comment type="function">
    <text evidence="3">Functions as a two-component phosphorelay mediators between cytokinin sensor histidine kinases and response regulators (B-type ARRs). Plays an important role in propagating cytokinin signal transduction.</text>
</comment>
<dbReference type="GO" id="GO:0009736">
    <property type="term" value="P:cytokinin-activated signaling pathway"/>
    <property type="evidence" value="ECO:0007669"/>
    <property type="project" value="UniProtKB-KW"/>
</dbReference>
<evidence type="ECO:0000313" key="5">
    <source>
        <dbReference type="Proteomes" id="UP000504603"/>
    </source>
</evidence>
<dbReference type="RefSeq" id="XP_022154625.1">
    <property type="nucleotide sequence ID" value="XM_022298933.1"/>
</dbReference>
<comment type="domain">
    <text evidence="3">Histidine-containing phosphotransfer domain (HPt) contains an active histidine that mediates the phosphotransfer.</text>
</comment>
<dbReference type="GO" id="GO:0009927">
    <property type="term" value="F:histidine phosphotransfer kinase activity"/>
    <property type="evidence" value="ECO:0007669"/>
    <property type="project" value="UniProtKB-UniRule"/>
</dbReference>
<dbReference type="Proteomes" id="UP000504603">
    <property type="component" value="Unplaced"/>
</dbReference>
<dbReference type="SUPFAM" id="SSF47226">
    <property type="entry name" value="Histidine-containing phosphotransfer domain, HPT domain"/>
    <property type="match status" value="1"/>
</dbReference>
<dbReference type="GO" id="GO:0005634">
    <property type="term" value="C:nucleus"/>
    <property type="evidence" value="ECO:0007669"/>
    <property type="project" value="UniProtKB-SubCell"/>
</dbReference>
<comment type="subcellular location">
    <subcellularLocation>
        <location evidence="3">Cytoplasm</location>
        <location evidence="3">Cytosol</location>
    </subcellularLocation>
    <subcellularLocation>
        <location evidence="3">Nucleus</location>
    </subcellularLocation>
</comment>
<proteinExistence type="predicted"/>
<dbReference type="GO" id="GO:0043424">
    <property type="term" value="F:protein histidine kinase binding"/>
    <property type="evidence" value="ECO:0007669"/>
    <property type="project" value="UniProtKB-UniRule"/>
</dbReference>